<comment type="caution">
    <text evidence="4">The sequence shown here is derived from an EMBL/GenBank/DDBJ whole genome shotgun (WGS) entry which is preliminary data.</text>
</comment>
<dbReference type="Pfam" id="PF12010">
    <property type="entry name" value="DUF3502"/>
    <property type="match status" value="1"/>
</dbReference>
<dbReference type="InterPro" id="IPR050490">
    <property type="entry name" value="Bact_solute-bd_prot1"/>
</dbReference>
<reference evidence="4 5" key="1">
    <citation type="submission" date="2019-04" db="EMBL/GenBank/DDBJ databases">
        <title>Cohnella sp. nov. isolated from preserved vegetables.</title>
        <authorList>
            <person name="Lin S.-Y."/>
            <person name="Hung M.-H."/>
            <person name="Young C.-C."/>
        </authorList>
    </citation>
    <scope>NUCLEOTIDE SEQUENCE [LARGE SCALE GENOMIC DNA]</scope>
    <source>
        <strain evidence="4 5">CC-MHH1044</strain>
    </source>
</reference>
<dbReference type="EMBL" id="SSOB01000034">
    <property type="protein sequence ID" value="THF75159.1"/>
    <property type="molecule type" value="Genomic_DNA"/>
</dbReference>
<feature type="signal peptide" evidence="2">
    <location>
        <begin position="1"/>
        <end position="28"/>
    </location>
</feature>
<evidence type="ECO:0000313" key="4">
    <source>
        <dbReference type="EMBL" id="THF75159.1"/>
    </source>
</evidence>
<dbReference type="InterPro" id="IPR006059">
    <property type="entry name" value="SBP"/>
</dbReference>
<dbReference type="PANTHER" id="PTHR43649:SF17">
    <property type="entry name" value="ABC TRANSPORTER SOLUTE BINDING PROTEIN-SUGAR TRANSPORT"/>
    <property type="match status" value="1"/>
</dbReference>
<dbReference type="Pfam" id="PF01547">
    <property type="entry name" value="SBP_bac_1"/>
    <property type="match status" value="1"/>
</dbReference>
<dbReference type="PROSITE" id="PS51257">
    <property type="entry name" value="PROKAR_LIPOPROTEIN"/>
    <property type="match status" value="1"/>
</dbReference>
<evidence type="ECO:0000259" key="3">
    <source>
        <dbReference type="Pfam" id="PF12010"/>
    </source>
</evidence>
<dbReference type="InterPro" id="IPR022627">
    <property type="entry name" value="DUF3502"/>
</dbReference>
<gene>
    <name evidence="4" type="ORF">E6C55_23025</name>
</gene>
<feature type="domain" description="DUF3502" evidence="3">
    <location>
        <begin position="469"/>
        <end position="535"/>
    </location>
</feature>
<feature type="chain" id="PRO_5039190962" evidence="2">
    <location>
        <begin position="29"/>
        <end position="538"/>
    </location>
</feature>
<evidence type="ECO:0000256" key="1">
    <source>
        <dbReference type="SAM" id="MobiDB-lite"/>
    </source>
</evidence>
<proteinExistence type="predicted"/>
<accession>A0A4S4BR98</accession>
<name>A0A4S4BR98_9BACL</name>
<feature type="compositionally biased region" description="Polar residues" evidence="1">
    <location>
        <begin position="36"/>
        <end position="55"/>
    </location>
</feature>
<dbReference type="PANTHER" id="PTHR43649">
    <property type="entry name" value="ARABINOSE-BINDING PROTEIN-RELATED"/>
    <property type="match status" value="1"/>
</dbReference>
<sequence length="538" mass="59566">MGRHDRMTKARGWSLALAAMLAGTAILAGCSDKDNSNTSASPKEQPATTGTSSGEADNGGADISTYRKLKVFTVGGFPQTDTDAVIGEINKYLKEKINAEIDFQGLPWSSWAEKMTLAYQSGEQVDLTFAPNWADFANNVAKGAFLPLDDLLAKYGQGITDSLDPRFLEGGTVDGKIYAIPTNKEIGESHTIMFRKDLIDKYGFDVNSINTLEDLEPWLETIKEKEPGLAPIWLSGSGSDTLSYFDKTKVSVEENFRYELVAGAPAPIVLDTKTDKMIVNTMESDAAIYRIKLYNEWFKKGYINKDAATTKTSAEDALKAGKTWMKFGSDKPGSDKEDSSATGIELVKLTGNDPEISTASVSNSMMAIGRTSIDPERTMMLLNLLHTDPYLVNLIDFGVEGRQYVKVEGQPNFIKLPDGIATRTDTGWAPGIEWMFGNQTLTYLWEGESADKWEQFKLYNERAHKVKSFGFNFNTDAVKTEVSVISNIVKEYRPLLETGSLDADKVLAEYNDKLKANGIEKIRAEAQRQYEEWKAKQS</sequence>
<feature type="region of interest" description="Disordered" evidence="1">
    <location>
        <begin position="33"/>
        <end position="59"/>
    </location>
</feature>
<dbReference type="SUPFAM" id="SSF53850">
    <property type="entry name" value="Periplasmic binding protein-like II"/>
    <property type="match status" value="1"/>
</dbReference>
<evidence type="ECO:0000313" key="5">
    <source>
        <dbReference type="Proteomes" id="UP000310636"/>
    </source>
</evidence>
<organism evidence="4 5">
    <name type="scientific">Cohnella fermenti</name>
    <dbReference type="NCBI Taxonomy" id="2565925"/>
    <lineage>
        <taxon>Bacteria</taxon>
        <taxon>Bacillati</taxon>
        <taxon>Bacillota</taxon>
        <taxon>Bacilli</taxon>
        <taxon>Bacillales</taxon>
        <taxon>Paenibacillaceae</taxon>
        <taxon>Cohnella</taxon>
    </lineage>
</organism>
<dbReference type="AlphaFoldDB" id="A0A4S4BR98"/>
<dbReference type="Proteomes" id="UP000310636">
    <property type="component" value="Unassembled WGS sequence"/>
</dbReference>
<keyword evidence="2" id="KW-0732">Signal</keyword>
<evidence type="ECO:0000256" key="2">
    <source>
        <dbReference type="SAM" id="SignalP"/>
    </source>
</evidence>
<dbReference type="OrthoDB" id="7936627at2"/>
<keyword evidence="5" id="KW-1185">Reference proteome</keyword>
<dbReference type="Gene3D" id="3.40.190.10">
    <property type="entry name" value="Periplasmic binding protein-like II"/>
    <property type="match status" value="1"/>
</dbReference>
<protein>
    <submittedName>
        <fullName evidence="4">Extracellular solute-binding protein</fullName>
    </submittedName>
</protein>